<dbReference type="InterPro" id="IPR000835">
    <property type="entry name" value="HTH_MarR-typ"/>
</dbReference>
<dbReference type="RefSeq" id="WP_024857324.1">
    <property type="nucleotide sequence ID" value="NZ_JEOB01000001.1"/>
</dbReference>
<dbReference type="InterPro" id="IPR036390">
    <property type="entry name" value="WH_DNA-bd_sf"/>
</dbReference>
<dbReference type="Gene3D" id="1.10.10.10">
    <property type="entry name" value="Winged helix-like DNA-binding domain superfamily/Winged helix DNA-binding domain"/>
    <property type="match status" value="1"/>
</dbReference>
<gene>
    <name evidence="5" type="ORF">RASY3_01090</name>
</gene>
<feature type="domain" description="HTH marR-type" evidence="4">
    <location>
        <begin position="22"/>
        <end position="151"/>
    </location>
</feature>
<name>A0A011W020_RUMAL</name>
<evidence type="ECO:0000259" key="4">
    <source>
        <dbReference type="PROSITE" id="PS50995"/>
    </source>
</evidence>
<accession>A0A011W020</accession>
<evidence type="ECO:0000313" key="6">
    <source>
        <dbReference type="Proteomes" id="UP000021369"/>
    </source>
</evidence>
<evidence type="ECO:0000256" key="2">
    <source>
        <dbReference type="ARBA" id="ARBA00023125"/>
    </source>
</evidence>
<dbReference type="Proteomes" id="UP000021369">
    <property type="component" value="Unassembled WGS sequence"/>
</dbReference>
<organism evidence="5 6">
    <name type="scientific">Ruminococcus albus SY3</name>
    <dbReference type="NCBI Taxonomy" id="1341156"/>
    <lineage>
        <taxon>Bacteria</taxon>
        <taxon>Bacillati</taxon>
        <taxon>Bacillota</taxon>
        <taxon>Clostridia</taxon>
        <taxon>Eubacteriales</taxon>
        <taxon>Oscillospiraceae</taxon>
        <taxon>Ruminococcus</taxon>
    </lineage>
</organism>
<proteinExistence type="predicted"/>
<evidence type="ECO:0000313" key="5">
    <source>
        <dbReference type="EMBL" id="EXM40926.1"/>
    </source>
</evidence>
<evidence type="ECO:0000256" key="3">
    <source>
        <dbReference type="ARBA" id="ARBA00023163"/>
    </source>
</evidence>
<dbReference type="PROSITE" id="PS50995">
    <property type="entry name" value="HTH_MARR_2"/>
    <property type="match status" value="1"/>
</dbReference>
<keyword evidence="1" id="KW-0805">Transcription regulation</keyword>
<keyword evidence="2" id="KW-0238">DNA-binding</keyword>
<evidence type="ECO:0000256" key="1">
    <source>
        <dbReference type="ARBA" id="ARBA00023015"/>
    </source>
</evidence>
<dbReference type="AlphaFoldDB" id="A0A011W020"/>
<keyword evidence="6" id="KW-1185">Reference proteome</keyword>
<keyword evidence="3" id="KW-0804">Transcription</keyword>
<dbReference type="SMART" id="SM00347">
    <property type="entry name" value="HTH_MARR"/>
    <property type="match status" value="1"/>
</dbReference>
<dbReference type="PRINTS" id="PR00598">
    <property type="entry name" value="HTHMARR"/>
</dbReference>
<reference evidence="5 6" key="1">
    <citation type="submission" date="2013-06" db="EMBL/GenBank/DDBJ databases">
        <title>Rumen cellulosomics: divergent fiber-degrading strategies revealed by comparative genome-wide analysis of six Ruminococcal strains.</title>
        <authorList>
            <person name="Dassa B."/>
            <person name="Borovok I."/>
            <person name="Lamed R."/>
            <person name="Flint H."/>
            <person name="Yeoman C.J."/>
            <person name="White B."/>
            <person name="Bayer E.A."/>
        </authorList>
    </citation>
    <scope>NUCLEOTIDE SEQUENCE [LARGE SCALE GENOMIC DNA]</scope>
    <source>
        <strain evidence="5 6">SY3</strain>
    </source>
</reference>
<sequence length="159" mass="18412">MGHKNDHTKMPRMLLERPDAKPSMFINDISRLFMHRVRRECERCGISHGHHKLLMELFQNEGATQLQLVQRTHLTAPTVSVALGKMESEGLVRREADTEDMRQVKVYLTEKGREKVDQVRSIFRGADADMVKGIPQEELDAMMATMRKILKNLLEEEDK</sequence>
<dbReference type="OrthoDB" id="1820382at2"/>
<dbReference type="PANTHER" id="PTHR42756:SF1">
    <property type="entry name" value="TRANSCRIPTIONAL REPRESSOR OF EMRAB OPERON"/>
    <property type="match status" value="1"/>
</dbReference>
<dbReference type="InterPro" id="IPR036388">
    <property type="entry name" value="WH-like_DNA-bd_sf"/>
</dbReference>
<dbReference type="Pfam" id="PF01047">
    <property type="entry name" value="MarR"/>
    <property type="match status" value="1"/>
</dbReference>
<protein>
    <recommendedName>
        <fullName evidence="4">HTH marR-type domain-containing protein</fullName>
    </recommendedName>
</protein>
<dbReference type="GO" id="GO:0003677">
    <property type="term" value="F:DNA binding"/>
    <property type="evidence" value="ECO:0007669"/>
    <property type="project" value="UniProtKB-KW"/>
</dbReference>
<dbReference type="PATRIC" id="fig|1341156.4.peg.751"/>
<dbReference type="GO" id="GO:0003700">
    <property type="term" value="F:DNA-binding transcription factor activity"/>
    <property type="evidence" value="ECO:0007669"/>
    <property type="project" value="InterPro"/>
</dbReference>
<dbReference type="PANTHER" id="PTHR42756">
    <property type="entry name" value="TRANSCRIPTIONAL REGULATOR, MARR"/>
    <property type="match status" value="1"/>
</dbReference>
<comment type="caution">
    <text evidence="5">The sequence shown here is derived from an EMBL/GenBank/DDBJ whole genome shotgun (WGS) entry which is preliminary data.</text>
</comment>
<dbReference type="EMBL" id="JEOB01000001">
    <property type="protein sequence ID" value="EXM40926.1"/>
    <property type="molecule type" value="Genomic_DNA"/>
</dbReference>
<dbReference type="SUPFAM" id="SSF46785">
    <property type="entry name" value="Winged helix' DNA-binding domain"/>
    <property type="match status" value="1"/>
</dbReference>